<feature type="compositionally biased region" description="Basic and acidic residues" evidence="1">
    <location>
        <begin position="1"/>
        <end position="13"/>
    </location>
</feature>
<organism evidence="2">
    <name type="scientific">Anguilla anguilla</name>
    <name type="common">European freshwater eel</name>
    <name type="synonym">Muraena anguilla</name>
    <dbReference type="NCBI Taxonomy" id="7936"/>
    <lineage>
        <taxon>Eukaryota</taxon>
        <taxon>Metazoa</taxon>
        <taxon>Chordata</taxon>
        <taxon>Craniata</taxon>
        <taxon>Vertebrata</taxon>
        <taxon>Euteleostomi</taxon>
        <taxon>Actinopterygii</taxon>
        <taxon>Neopterygii</taxon>
        <taxon>Teleostei</taxon>
        <taxon>Anguilliformes</taxon>
        <taxon>Anguillidae</taxon>
        <taxon>Anguilla</taxon>
    </lineage>
</organism>
<feature type="region of interest" description="Disordered" evidence="1">
    <location>
        <begin position="1"/>
        <end position="23"/>
    </location>
</feature>
<dbReference type="EMBL" id="GBXM01008470">
    <property type="protein sequence ID" value="JAI00108.1"/>
    <property type="molecule type" value="Transcribed_RNA"/>
</dbReference>
<proteinExistence type="predicted"/>
<name>A0A0E9XBH2_ANGAN</name>
<protein>
    <submittedName>
        <fullName evidence="2">Uncharacterized protein</fullName>
    </submittedName>
</protein>
<dbReference type="AlphaFoldDB" id="A0A0E9XBH2"/>
<reference evidence="2" key="1">
    <citation type="submission" date="2014-11" db="EMBL/GenBank/DDBJ databases">
        <authorList>
            <person name="Amaro Gonzalez C."/>
        </authorList>
    </citation>
    <scope>NUCLEOTIDE SEQUENCE</scope>
</reference>
<evidence type="ECO:0000256" key="1">
    <source>
        <dbReference type="SAM" id="MobiDB-lite"/>
    </source>
</evidence>
<accession>A0A0E9XBH2</accession>
<sequence length="97" mass="11423">MKGREERKAELMQRHKPMTAPGQNQIITTTTMEAIIRVGLLLQKLKKILLQRFLKARKLRNHVRQGRKMLQMAQIHRRIPALLLLNQRKLTEPPLLT</sequence>
<reference evidence="2" key="2">
    <citation type="journal article" date="2015" name="Fish Shellfish Immunol.">
        <title>Early steps in the European eel (Anguilla anguilla)-Vibrio vulnificus interaction in the gills: Role of the RtxA13 toxin.</title>
        <authorList>
            <person name="Callol A."/>
            <person name="Pajuelo D."/>
            <person name="Ebbesson L."/>
            <person name="Teles M."/>
            <person name="MacKenzie S."/>
            <person name="Amaro C."/>
        </authorList>
    </citation>
    <scope>NUCLEOTIDE SEQUENCE</scope>
</reference>
<evidence type="ECO:0000313" key="2">
    <source>
        <dbReference type="EMBL" id="JAI00108.1"/>
    </source>
</evidence>